<organism evidence="1">
    <name type="scientific">marine sediment metagenome</name>
    <dbReference type="NCBI Taxonomy" id="412755"/>
    <lineage>
        <taxon>unclassified sequences</taxon>
        <taxon>metagenomes</taxon>
        <taxon>ecological metagenomes</taxon>
    </lineage>
</organism>
<accession>X1CS59</accession>
<feature type="non-terminal residue" evidence="1">
    <location>
        <position position="30"/>
    </location>
</feature>
<gene>
    <name evidence="1" type="ORF">S01H4_30319</name>
</gene>
<dbReference type="AlphaFoldDB" id="X1CS59"/>
<reference evidence="1" key="1">
    <citation type="journal article" date="2014" name="Front. Microbiol.">
        <title>High frequency of phylogenetically diverse reductive dehalogenase-homologous genes in deep subseafloor sedimentary metagenomes.</title>
        <authorList>
            <person name="Kawai M."/>
            <person name="Futagami T."/>
            <person name="Toyoda A."/>
            <person name="Takaki Y."/>
            <person name="Nishi S."/>
            <person name="Hori S."/>
            <person name="Arai W."/>
            <person name="Tsubouchi T."/>
            <person name="Morono Y."/>
            <person name="Uchiyama I."/>
            <person name="Ito T."/>
            <person name="Fujiyama A."/>
            <person name="Inagaki F."/>
            <person name="Takami H."/>
        </authorList>
    </citation>
    <scope>NUCLEOTIDE SEQUENCE</scope>
    <source>
        <strain evidence="1">Expedition CK06-06</strain>
    </source>
</reference>
<name>X1CS59_9ZZZZ</name>
<comment type="caution">
    <text evidence="1">The sequence shown here is derived from an EMBL/GenBank/DDBJ whole genome shotgun (WGS) entry which is preliminary data.</text>
</comment>
<protein>
    <submittedName>
        <fullName evidence="1">Uncharacterized protein</fullName>
    </submittedName>
</protein>
<sequence length="30" mass="3464">MTDRKGVTVFRNNALARRMSFFALLSKVFS</sequence>
<proteinExistence type="predicted"/>
<dbReference type="EMBL" id="BART01015640">
    <property type="protein sequence ID" value="GAG87096.1"/>
    <property type="molecule type" value="Genomic_DNA"/>
</dbReference>
<evidence type="ECO:0000313" key="1">
    <source>
        <dbReference type="EMBL" id="GAG87096.1"/>
    </source>
</evidence>